<evidence type="ECO:0000313" key="3">
    <source>
        <dbReference type="Proteomes" id="UP000030765"/>
    </source>
</evidence>
<dbReference type="VEuPathDB" id="VectorBase:ASIC013199"/>
<dbReference type="Proteomes" id="UP000030765">
    <property type="component" value="Unassembled WGS sequence"/>
</dbReference>
<organism evidence="1">
    <name type="scientific">Anopheles sinensis</name>
    <name type="common">Mosquito</name>
    <dbReference type="NCBI Taxonomy" id="74873"/>
    <lineage>
        <taxon>Eukaryota</taxon>
        <taxon>Metazoa</taxon>
        <taxon>Ecdysozoa</taxon>
        <taxon>Arthropoda</taxon>
        <taxon>Hexapoda</taxon>
        <taxon>Insecta</taxon>
        <taxon>Pterygota</taxon>
        <taxon>Neoptera</taxon>
        <taxon>Endopterygota</taxon>
        <taxon>Diptera</taxon>
        <taxon>Nematocera</taxon>
        <taxon>Culicoidea</taxon>
        <taxon>Culicidae</taxon>
        <taxon>Anophelinae</taxon>
        <taxon>Anopheles</taxon>
    </lineage>
</organism>
<evidence type="ECO:0000313" key="1">
    <source>
        <dbReference type="EMBL" id="KFB45273.1"/>
    </source>
</evidence>
<sequence length="132" mass="14282">MPCPHVRTVPTGHSFHPERDWLARFAPVDLWISISLSLALMAQERLTTNRHGLLWAAPLEAALPLFGSEIGSTNVLPTFPSIALRQHAPGWAASVKNGFPSVFHRICLLPSPQGSVGFGLREVVVHACSLSG</sequence>
<evidence type="ECO:0000313" key="2">
    <source>
        <dbReference type="EnsemblMetazoa" id="ASIC013199-PA"/>
    </source>
</evidence>
<reference evidence="2" key="2">
    <citation type="submission" date="2020-05" db="UniProtKB">
        <authorList>
            <consortium name="EnsemblMetazoa"/>
        </authorList>
    </citation>
    <scope>IDENTIFICATION</scope>
</reference>
<proteinExistence type="predicted"/>
<dbReference type="EMBL" id="KE525300">
    <property type="protein sequence ID" value="KFB45273.1"/>
    <property type="molecule type" value="Genomic_DNA"/>
</dbReference>
<name>A0A084W4X9_ANOSI</name>
<dbReference type="EnsemblMetazoa" id="ASIC013199-RA">
    <property type="protein sequence ID" value="ASIC013199-PA"/>
    <property type="gene ID" value="ASIC013199"/>
</dbReference>
<protein>
    <submittedName>
        <fullName evidence="1 2">Putative NSFL1 cofactor p47</fullName>
    </submittedName>
</protein>
<gene>
    <name evidence="1" type="ORF">ZHAS_00013199</name>
</gene>
<dbReference type="EMBL" id="ATLV01020412">
    <property type="status" value="NOT_ANNOTATED_CDS"/>
    <property type="molecule type" value="Genomic_DNA"/>
</dbReference>
<dbReference type="AlphaFoldDB" id="A0A084W4X9"/>
<reference evidence="1 3" key="1">
    <citation type="journal article" date="2014" name="BMC Genomics">
        <title>Genome sequence of Anopheles sinensis provides insight into genetics basis of mosquito competence for malaria parasites.</title>
        <authorList>
            <person name="Zhou D."/>
            <person name="Zhang D."/>
            <person name="Ding G."/>
            <person name="Shi L."/>
            <person name="Hou Q."/>
            <person name="Ye Y."/>
            <person name="Xu Y."/>
            <person name="Zhou H."/>
            <person name="Xiong C."/>
            <person name="Li S."/>
            <person name="Yu J."/>
            <person name="Hong S."/>
            <person name="Yu X."/>
            <person name="Zou P."/>
            <person name="Chen C."/>
            <person name="Chang X."/>
            <person name="Wang W."/>
            <person name="Lv Y."/>
            <person name="Sun Y."/>
            <person name="Ma L."/>
            <person name="Shen B."/>
            <person name="Zhu C."/>
        </authorList>
    </citation>
    <scope>NUCLEOTIDE SEQUENCE [LARGE SCALE GENOMIC DNA]</scope>
</reference>
<keyword evidence="3" id="KW-1185">Reference proteome</keyword>
<accession>A0A084W4X9</accession>